<dbReference type="Gene3D" id="3.90.850.10">
    <property type="entry name" value="Fumarylacetoacetase-like, C-terminal domain"/>
    <property type="match status" value="1"/>
</dbReference>
<dbReference type="RefSeq" id="WP_073336888.1">
    <property type="nucleotide sequence ID" value="NZ_FQXM01000003.1"/>
</dbReference>
<dbReference type="Pfam" id="PF01557">
    <property type="entry name" value="FAA_hydrolase"/>
    <property type="match status" value="1"/>
</dbReference>
<protein>
    <submittedName>
        <fullName evidence="4">2-keto-4-pentenoate hydratase/2-oxohepta-3-ene-1,7-dioic acid hydratase (Catechol pathway)</fullName>
    </submittedName>
</protein>
<dbReference type="GO" id="GO:0046872">
    <property type="term" value="F:metal ion binding"/>
    <property type="evidence" value="ECO:0007669"/>
    <property type="project" value="UniProtKB-KW"/>
</dbReference>
<accession>A0A1M5RM90</accession>
<dbReference type="InterPro" id="IPR011234">
    <property type="entry name" value="Fumarylacetoacetase-like_C"/>
</dbReference>
<dbReference type="GO" id="GO:0019752">
    <property type="term" value="P:carboxylic acid metabolic process"/>
    <property type="evidence" value="ECO:0007669"/>
    <property type="project" value="UniProtKB-ARBA"/>
</dbReference>
<reference evidence="4 5" key="1">
    <citation type="submission" date="2016-11" db="EMBL/GenBank/DDBJ databases">
        <authorList>
            <person name="Jaros S."/>
            <person name="Januszkiewicz K."/>
            <person name="Wedrychowicz H."/>
        </authorList>
    </citation>
    <scope>NUCLEOTIDE SEQUENCE [LARGE SCALE GENOMIC DNA]</scope>
    <source>
        <strain evidence="4 5">DSM 8605</strain>
    </source>
</reference>
<evidence type="ECO:0000313" key="5">
    <source>
        <dbReference type="Proteomes" id="UP000184447"/>
    </source>
</evidence>
<dbReference type="InterPro" id="IPR051121">
    <property type="entry name" value="FAH"/>
</dbReference>
<evidence type="ECO:0000259" key="3">
    <source>
        <dbReference type="Pfam" id="PF01557"/>
    </source>
</evidence>
<organism evidence="4 5">
    <name type="scientific">Clostridium grantii DSM 8605</name>
    <dbReference type="NCBI Taxonomy" id="1121316"/>
    <lineage>
        <taxon>Bacteria</taxon>
        <taxon>Bacillati</taxon>
        <taxon>Bacillota</taxon>
        <taxon>Clostridia</taxon>
        <taxon>Eubacteriales</taxon>
        <taxon>Clostridiaceae</taxon>
        <taxon>Clostridium</taxon>
    </lineage>
</organism>
<dbReference type="InterPro" id="IPR036663">
    <property type="entry name" value="Fumarylacetoacetase_C_sf"/>
</dbReference>
<gene>
    <name evidence="4" type="ORF">SAMN02745207_00612</name>
</gene>
<evidence type="ECO:0000313" key="4">
    <source>
        <dbReference type="EMBL" id="SHH27447.1"/>
    </source>
</evidence>
<feature type="domain" description="Fumarylacetoacetase-like C-terminal" evidence="3">
    <location>
        <begin position="81"/>
        <end position="291"/>
    </location>
</feature>
<evidence type="ECO:0000256" key="2">
    <source>
        <dbReference type="ARBA" id="ARBA00022723"/>
    </source>
</evidence>
<sequence>MKYLRFNYEGNEDLGILINEETVIPFKKIFKENCPKNFTEFIENFHNKYESIITELKDEVKGIPLKNVDLKAPLKEIPRGVICLGKNYKEHVKEVPSTMDLKNGIPEFPIYFFKLVNEPVGPNEVISLHQELTSQLDYEVELGIIIGKEGKDIPPEKAEEYIFGYTIINDVSARNLQTKHVQWFRGKGLNNTCPIGPYLVDKSDIKFPVQLNIQSYVNGELRQNSNTKELIFDINYIISDLSKGTTLKPGDIIATGTPSGVGMGFKPNKFLKAGDVVKCVIEGIGEMSNMVK</sequence>
<keyword evidence="5" id="KW-1185">Reference proteome</keyword>
<dbReference type="SUPFAM" id="SSF56529">
    <property type="entry name" value="FAH"/>
    <property type="match status" value="1"/>
</dbReference>
<evidence type="ECO:0000256" key="1">
    <source>
        <dbReference type="ARBA" id="ARBA00010211"/>
    </source>
</evidence>
<dbReference type="AlphaFoldDB" id="A0A1M5RM90"/>
<comment type="similarity">
    <text evidence="1">Belongs to the FAH family.</text>
</comment>
<dbReference type="OrthoDB" id="9805307at2"/>
<dbReference type="STRING" id="1121316.SAMN02745207_00612"/>
<dbReference type="EMBL" id="FQXM01000003">
    <property type="protein sequence ID" value="SHH27447.1"/>
    <property type="molecule type" value="Genomic_DNA"/>
</dbReference>
<dbReference type="Proteomes" id="UP000184447">
    <property type="component" value="Unassembled WGS sequence"/>
</dbReference>
<name>A0A1M5RM90_9CLOT</name>
<proteinExistence type="inferred from homology"/>
<dbReference type="GO" id="GO:0016853">
    <property type="term" value="F:isomerase activity"/>
    <property type="evidence" value="ECO:0007669"/>
    <property type="project" value="UniProtKB-ARBA"/>
</dbReference>
<dbReference type="PANTHER" id="PTHR42796:SF4">
    <property type="entry name" value="FUMARYLACETOACETATE HYDROLASE DOMAIN-CONTAINING PROTEIN 2A"/>
    <property type="match status" value="1"/>
</dbReference>
<dbReference type="FunFam" id="3.90.850.10:FF:000002">
    <property type="entry name" value="2-hydroxyhepta-2,4-diene-1,7-dioate isomerase"/>
    <property type="match status" value="1"/>
</dbReference>
<dbReference type="PANTHER" id="PTHR42796">
    <property type="entry name" value="FUMARYLACETOACETATE HYDROLASE DOMAIN-CONTAINING PROTEIN 2A-RELATED"/>
    <property type="match status" value="1"/>
</dbReference>
<keyword evidence="2" id="KW-0479">Metal-binding</keyword>